<sequence length="75" mass="8459">MSLDEIAARIEADAADTVTPKMVEDLLNSHARCRAKKAAPDRFAMYRAQLRGAAQIDRKATVRFLRELLEELETV</sequence>
<organism evidence="1 2">
    <name type="scientific">Salipiger mucosus DSM 16094</name>
    <dbReference type="NCBI Taxonomy" id="1123237"/>
    <lineage>
        <taxon>Bacteria</taxon>
        <taxon>Pseudomonadati</taxon>
        <taxon>Pseudomonadota</taxon>
        <taxon>Alphaproteobacteria</taxon>
        <taxon>Rhodobacterales</taxon>
        <taxon>Roseobacteraceae</taxon>
        <taxon>Salipiger</taxon>
    </lineage>
</organism>
<protein>
    <submittedName>
        <fullName evidence="1">Uncharacterized protein</fullName>
    </submittedName>
</protein>
<dbReference type="HOGENOM" id="CLU_2668925_0_0_5"/>
<dbReference type="AlphaFoldDB" id="S9QLM2"/>
<name>S9QLM2_9RHOB</name>
<proteinExistence type="predicted"/>
<dbReference type="EMBL" id="APVH01000032">
    <property type="protein sequence ID" value="EPX80493.1"/>
    <property type="molecule type" value="Genomic_DNA"/>
</dbReference>
<dbReference type="Proteomes" id="UP000015347">
    <property type="component" value="Unassembled WGS sequence"/>
</dbReference>
<keyword evidence="2" id="KW-1185">Reference proteome</keyword>
<gene>
    <name evidence="1" type="ORF">Salmuc_03810</name>
</gene>
<accession>S9QLM2</accession>
<comment type="caution">
    <text evidence="1">The sequence shown here is derived from an EMBL/GenBank/DDBJ whole genome shotgun (WGS) entry which is preliminary data.</text>
</comment>
<dbReference type="STRING" id="1123237.Salmuc_03810"/>
<evidence type="ECO:0000313" key="2">
    <source>
        <dbReference type="Proteomes" id="UP000015347"/>
    </source>
</evidence>
<evidence type="ECO:0000313" key="1">
    <source>
        <dbReference type="EMBL" id="EPX80493.1"/>
    </source>
</evidence>
<reference evidence="2" key="1">
    <citation type="journal article" date="2014" name="Stand. Genomic Sci.">
        <title>Genome sequence of the exopolysaccharide-producing Salipiger mucosus type strain (DSM 16094(T)), a moderately halophilic member of the Roseobacter clade.</title>
        <authorList>
            <person name="Riedel T."/>
            <person name="Spring S."/>
            <person name="Fiebig A."/>
            <person name="Petersen J."/>
            <person name="Kyrpides N.C."/>
            <person name="Goker M."/>
            <person name="Klenk H.P."/>
        </authorList>
    </citation>
    <scope>NUCLEOTIDE SEQUENCE [LARGE SCALE GENOMIC DNA]</scope>
    <source>
        <strain evidence="2">DSM 16094</strain>
    </source>
</reference>